<dbReference type="PANTHER" id="PTHR23290">
    <property type="entry name" value="RRNA N6-ADENOSINE-METHYLTRANSFERASE METTL5"/>
    <property type="match status" value="1"/>
</dbReference>
<gene>
    <name evidence="1" type="primary">bpsA</name>
    <name evidence="3" type="ORF">OCC_06976</name>
</gene>
<dbReference type="InterPro" id="IPR002723">
    <property type="entry name" value="BpsA_C"/>
</dbReference>
<name>H3ZM66_THELN</name>
<feature type="domain" description="N(4)-bis(aminopropyl)spermidine synthase C-terminal" evidence="2">
    <location>
        <begin position="110"/>
        <end position="354"/>
    </location>
</feature>
<dbReference type="HAMAP" id="MF_01947">
    <property type="entry name" value="Aminopropyltransf_BpsA"/>
    <property type="match status" value="1"/>
</dbReference>
<evidence type="ECO:0000313" key="3">
    <source>
        <dbReference type="EMBL" id="EHR79010.2"/>
    </source>
</evidence>
<comment type="similarity">
    <text evidence="1">Belongs to the branched-chain polyamine synthase family.</text>
</comment>
<comment type="function">
    <text evidence="1">Involved in the biosynthesis of branched-chain polyamines, which support the growth of thermophiles under high-temperature conditions. Catalyzes the sequential condensation of spermidine with the aminopropyl groups of decarboxylated S-adenosylmethionines to produce N(4)-bis(aminopropyl)spermidine via N(4)-aminopropylspermidine.</text>
</comment>
<dbReference type="Pfam" id="PF01861">
    <property type="entry name" value="BpsA_C"/>
    <property type="match status" value="1"/>
</dbReference>
<dbReference type="SUPFAM" id="SSF53335">
    <property type="entry name" value="S-adenosyl-L-methionine-dependent methyltransferases"/>
    <property type="match status" value="1"/>
</dbReference>
<comment type="pathway">
    <text evidence="1">Amine and polyamine biosynthesis.</text>
</comment>
<dbReference type="CDD" id="cd02440">
    <property type="entry name" value="AdoMet_MTases"/>
    <property type="match status" value="1"/>
</dbReference>
<keyword evidence="1" id="KW-0620">Polyamine biosynthesis</keyword>
<organism evidence="3 4">
    <name type="scientific">Thermococcus litoralis (strain ATCC 51850 / DSM 5473 / JCM 8560 / NS-C)</name>
    <dbReference type="NCBI Taxonomy" id="523849"/>
    <lineage>
        <taxon>Archaea</taxon>
        <taxon>Methanobacteriati</taxon>
        <taxon>Methanobacteriota</taxon>
        <taxon>Thermococci</taxon>
        <taxon>Thermococcales</taxon>
        <taxon>Thermococcaceae</taxon>
        <taxon>Thermococcus</taxon>
    </lineage>
</organism>
<dbReference type="GO" id="GO:0005737">
    <property type="term" value="C:cytoplasm"/>
    <property type="evidence" value="ECO:0007669"/>
    <property type="project" value="UniProtKB-SubCell"/>
</dbReference>
<reference evidence="3 4" key="1">
    <citation type="journal article" date="2012" name="J. Bacteriol.">
        <title>Genome sequence of the model hyperthermophilic archaeon Thermococcus litoralis NS-C.</title>
        <authorList>
            <person name="Gardner A.F."/>
            <person name="Kumar S."/>
            <person name="Perler F.B."/>
        </authorList>
    </citation>
    <scope>NUCLEOTIDE SEQUENCE [LARGE SCALE GENOMIC DNA]</scope>
    <source>
        <strain evidence="4">ATCC 51850 / DSM 5473 / JCM 8560 / NS-C</strain>
    </source>
</reference>
<dbReference type="Gene3D" id="1.10.10.10">
    <property type="entry name" value="Winged helix-like DNA-binding domain superfamily/Winged helix DNA-binding domain"/>
    <property type="match status" value="1"/>
</dbReference>
<dbReference type="EC" id="2.5.1.128" evidence="1"/>
<keyword evidence="1" id="KW-0808">Transferase</keyword>
<dbReference type="GO" id="GO:0006596">
    <property type="term" value="P:polyamine biosynthetic process"/>
    <property type="evidence" value="ECO:0007669"/>
    <property type="project" value="UniProtKB-UniRule"/>
</dbReference>
<dbReference type="KEGG" id="tlt:OCC_06976"/>
<keyword evidence="1" id="KW-0963">Cytoplasm</keyword>
<dbReference type="InterPro" id="IPR036388">
    <property type="entry name" value="WH-like_DNA-bd_sf"/>
</dbReference>
<dbReference type="PIRSF" id="PIRSF005895">
    <property type="entry name" value="UCP005895_mtase"/>
    <property type="match status" value="1"/>
</dbReference>
<dbReference type="Proteomes" id="UP000015502">
    <property type="component" value="Chromosome"/>
</dbReference>
<comment type="catalytic activity">
    <reaction evidence="1">
        <text>2 S-adenosyl 3-(methylsulfanyl)propylamine + spermidine = N(4)-bis(aminopropyl)spermidine + 2 S-methyl-5'-thioadenosine + 2 H(+)</text>
        <dbReference type="Rhea" id="RHEA:44132"/>
        <dbReference type="ChEBI" id="CHEBI:15378"/>
        <dbReference type="ChEBI" id="CHEBI:17509"/>
        <dbReference type="ChEBI" id="CHEBI:57443"/>
        <dbReference type="ChEBI" id="CHEBI:57834"/>
        <dbReference type="ChEBI" id="CHEBI:82771"/>
        <dbReference type="EC" id="2.5.1.128"/>
    </reaction>
</comment>
<proteinExistence type="inferred from homology"/>
<dbReference type="EMBL" id="CP006670">
    <property type="protein sequence ID" value="EHR79010.2"/>
    <property type="molecule type" value="Genomic_DNA"/>
</dbReference>
<dbReference type="PaxDb" id="523849-OCC_06976"/>
<dbReference type="GO" id="GO:0016765">
    <property type="term" value="F:transferase activity, transferring alkyl or aryl (other than methyl) groups"/>
    <property type="evidence" value="ECO:0007669"/>
    <property type="project" value="UniProtKB-UniRule"/>
</dbReference>
<accession>H3ZM66</accession>
<sequence length="355" mass="40757">MEGAEMKAIVERVREKTSIPVYERTIENVLSAILASSDPWRVVDLSEEPLPLVVAVVEALHDLGYVEFKDGIILTQKGKELVEKYGIGRREDYTCSHCQGKTVELDAFRDLLEEFKEIVKNRPEPKHEFDQAYVTPETTVARVALMHTRGDLENKEVFVLGDDDLTSIALMLSGLPKRIAVLDIDERLTKFIEKTAEEIGYSNVEIFTFDLRKPLPDYALRKFDTFITDPPETVDAVRAFVGRGIATLKGPGCAGYFGITRRESSIDKWHQIEKLLITEFNVVITDIIRNFNEYVNWGYVEETRAWKLLPIKIMPTYNWYKSYMFRIQTIEGSRGYEEEITVGQELYDDEESSTT</sequence>
<evidence type="ECO:0000259" key="2">
    <source>
        <dbReference type="Pfam" id="PF01861"/>
    </source>
</evidence>
<evidence type="ECO:0000313" key="4">
    <source>
        <dbReference type="Proteomes" id="UP000015502"/>
    </source>
</evidence>
<dbReference type="STRING" id="523849.OCC_06976"/>
<dbReference type="InterPro" id="IPR029063">
    <property type="entry name" value="SAM-dependent_MTases_sf"/>
</dbReference>
<dbReference type="InterPro" id="IPR051720">
    <property type="entry name" value="rRNA_MeTrfase/Polyamine_Synth"/>
</dbReference>
<dbReference type="Gene3D" id="3.40.50.150">
    <property type="entry name" value="Vaccinia Virus protein VP39"/>
    <property type="match status" value="1"/>
</dbReference>
<dbReference type="AlphaFoldDB" id="H3ZM66"/>
<evidence type="ECO:0000256" key="1">
    <source>
        <dbReference type="HAMAP-Rule" id="MF_01947"/>
    </source>
</evidence>
<dbReference type="InterPro" id="IPR014435">
    <property type="entry name" value="BpsA"/>
</dbReference>
<comment type="subcellular location">
    <subcellularLocation>
        <location evidence="1">Cytoplasm</location>
    </subcellularLocation>
</comment>
<dbReference type="HOGENOM" id="CLU_042160_0_0_2"/>
<keyword evidence="4" id="KW-1185">Reference proteome</keyword>
<dbReference type="PANTHER" id="PTHR23290:SF0">
    <property type="entry name" value="RRNA N6-ADENOSINE-METHYLTRANSFERASE METTL5"/>
    <property type="match status" value="1"/>
</dbReference>
<protein>
    <recommendedName>
        <fullName evidence="1">N(4)-bis(aminopropyl)spermidine synthase</fullName>
        <ecNumber evidence="1">2.5.1.128</ecNumber>
    </recommendedName>
    <alternativeName>
        <fullName evidence="1">Branched-chain polyamine synthase A</fullName>
    </alternativeName>
</protein>